<protein>
    <submittedName>
        <fullName evidence="1">Uncharacterized protein</fullName>
    </submittedName>
</protein>
<dbReference type="STRING" id="762968.HMPREF9441_03398"/>
<gene>
    <name evidence="1" type="ORF">HMPREF9441_03398</name>
</gene>
<accession>G5SV79</accession>
<evidence type="ECO:0000313" key="2">
    <source>
        <dbReference type="Proteomes" id="UP000003598"/>
    </source>
</evidence>
<dbReference type="Proteomes" id="UP000003598">
    <property type="component" value="Unassembled WGS sequence"/>
</dbReference>
<evidence type="ECO:0000313" key="1">
    <source>
        <dbReference type="EMBL" id="EHG98879.1"/>
    </source>
</evidence>
<sequence>MIHNRLDFKGFYFIRFSFSDNFSDSPKTHNTYNQVNNTQEWKTLHEKTRF</sequence>
<proteinExistence type="predicted"/>
<comment type="caution">
    <text evidence="1">The sequence shown here is derived from an EMBL/GenBank/DDBJ whole genome shotgun (WGS) entry which is preliminary data.</text>
</comment>
<dbReference type="EMBL" id="AFFY01000054">
    <property type="protein sequence ID" value="EHG98879.1"/>
    <property type="molecule type" value="Genomic_DNA"/>
</dbReference>
<organism evidence="1 2">
    <name type="scientific">Paraprevotella clara YIT 11840</name>
    <dbReference type="NCBI Taxonomy" id="762968"/>
    <lineage>
        <taxon>Bacteria</taxon>
        <taxon>Pseudomonadati</taxon>
        <taxon>Bacteroidota</taxon>
        <taxon>Bacteroidia</taxon>
        <taxon>Bacteroidales</taxon>
        <taxon>Prevotellaceae</taxon>
        <taxon>Paraprevotella</taxon>
    </lineage>
</organism>
<reference evidence="1 2" key="1">
    <citation type="submission" date="2011-03" db="EMBL/GenBank/DDBJ databases">
        <authorList>
            <person name="Weinstock G."/>
            <person name="Sodergren E."/>
            <person name="Clifton S."/>
            <person name="Fulton L."/>
            <person name="Fulton B."/>
            <person name="Courtney L."/>
            <person name="Fronick C."/>
            <person name="Harrison M."/>
            <person name="Strong C."/>
            <person name="Farmer C."/>
            <person name="Delahaunty K."/>
            <person name="Markovic C."/>
            <person name="Hall O."/>
            <person name="Minx P."/>
            <person name="Tomlinson C."/>
            <person name="Mitreva M."/>
            <person name="Hou S."/>
            <person name="Chen J."/>
            <person name="Wollam A."/>
            <person name="Pepin K.H."/>
            <person name="Johnson M."/>
            <person name="Bhonagiri V."/>
            <person name="Zhang X."/>
            <person name="Suruliraj S."/>
            <person name="Warren W."/>
            <person name="Chinwalla A."/>
            <person name="Mardis E.R."/>
            <person name="Wilson R.K."/>
        </authorList>
    </citation>
    <scope>NUCLEOTIDE SEQUENCE [LARGE SCALE GENOMIC DNA]</scope>
    <source>
        <strain evidence="1 2">YIT 11840</strain>
    </source>
</reference>
<dbReference type="AlphaFoldDB" id="G5SV79"/>
<name>G5SV79_9BACT</name>
<keyword evidence="2" id="KW-1185">Reference proteome</keyword>
<dbReference type="HOGENOM" id="CLU_3120768_0_0_10"/>